<dbReference type="EMBL" id="JAHLQT010022770">
    <property type="protein sequence ID" value="KAG7166090.1"/>
    <property type="molecule type" value="Genomic_DNA"/>
</dbReference>
<evidence type="ECO:0000313" key="1">
    <source>
        <dbReference type="EMBL" id="KAG7166090.1"/>
    </source>
</evidence>
<dbReference type="Proteomes" id="UP000747542">
    <property type="component" value="Unassembled WGS sequence"/>
</dbReference>
<proteinExistence type="predicted"/>
<dbReference type="PANTHER" id="PTHR47018:SF4">
    <property type="match status" value="1"/>
</dbReference>
<name>A0A8J5K330_HOMAM</name>
<dbReference type="AlphaFoldDB" id="A0A8J5K330"/>
<reference evidence="1" key="1">
    <citation type="journal article" date="2021" name="Sci. Adv.">
        <title>The American lobster genome reveals insights on longevity, neural, and immune adaptations.</title>
        <authorList>
            <person name="Polinski J.M."/>
            <person name="Zimin A.V."/>
            <person name="Clark K.F."/>
            <person name="Kohn A.B."/>
            <person name="Sadowski N."/>
            <person name="Timp W."/>
            <person name="Ptitsyn A."/>
            <person name="Khanna P."/>
            <person name="Romanova D.Y."/>
            <person name="Williams P."/>
            <person name="Greenwood S.J."/>
            <person name="Moroz L.L."/>
            <person name="Walt D.R."/>
            <person name="Bodnar A.G."/>
        </authorList>
    </citation>
    <scope>NUCLEOTIDE SEQUENCE</scope>
    <source>
        <strain evidence="1">GMGI-L3</strain>
    </source>
</reference>
<organism evidence="1 2">
    <name type="scientific">Homarus americanus</name>
    <name type="common">American lobster</name>
    <dbReference type="NCBI Taxonomy" id="6706"/>
    <lineage>
        <taxon>Eukaryota</taxon>
        <taxon>Metazoa</taxon>
        <taxon>Ecdysozoa</taxon>
        <taxon>Arthropoda</taxon>
        <taxon>Crustacea</taxon>
        <taxon>Multicrustacea</taxon>
        <taxon>Malacostraca</taxon>
        <taxon>Eumalacostraca</taxon>
        <taxon>Eucarida</taxon>
        <taxon>Decapoda</taxon>
        <taxon>Pleocyemata</taxon>
        <taxon>Astacidea</taxon>
        <taxon>Nephropoidea</taxon>
        <taxon>Nephropidae</taxon>
        <taxon>Homarus</taxon>
    </lineage>
</organism>
<sequence length="320" mass="35392">MAVKNKTLKHGVSGDVKKVLISGTRGSDSLVTTLEDLGNPFMEMSGDLLIIHTNDVMPQEVVSTVRNIQKLSQEQYDTFVAERLLSCNGPVTNTLLKNKLPRFSTPHPKSYGKLRPPSAKGDLVACLEKVVPNVYEAPDIDAVILNGPAMVNYLKPGEAKPFSDCACLKFLPLINYYLRTAYRLDLVWDTDEDVSLESSARARRGSGTRRRVTADAKVPSNRNIDFLRHSDNKLELFNFLTTKVPKGTYPSKEICVTHGQNVMSVPKRNDISNVAPCSQEEADTRISLPAKDSADRGYRKVLIKTVDSDAVALCIANIKR</sequence>
<protein>
    <submittedName>
        <fullName evidence="1">Uncharacterized protein</fullName>
    </submittedName>
</protein>
<comment type="caution">
    <text evidence="1">The sequence shown here is derived from an EMBL/GenBank/DDBJ whole genome shotgun (WGS) entry which is preliminary data.</text>
</comment>
<keyword evidence="2" id="KW-1185">Reference proteome</keyword>
<accession>A0A8J5K330</accession>
<gene>
    <name evidence="1" type="ORF">Hamer_G019870</name>
</gene>
<dbReference type="PANTHER" id="PTHR47018">
    <property type="entry name" value="CXC DOMAIN-CONTAINING PROTEIN-RELATED"/>
    <property type="match status" value="1"/>
</dbReference>
<evidence type="ECO:0000313" key="2">
    <source>
        <dbReference type="Proteomes" id="UP000747542"/>
    </source>
</evidence>